<keyword evidence="1" id="KW-1133">Transmembrane helix</keyword>
<protein>
    <submittedName>
        <fullName evidence="3">G_PROTEIN_RECEP_F1_2 domain-containing protein</fullName>
    </submittedName>
</protein>
<feature type="transmembrane region" description="Helical" evidence="1">
    <location>
        <begin position="170"/>
        <end position="189"/>
    </location>
</feature>
<keyword evidence="2" id="KW-1185">Reference proteome</keyword>
<evidence type="ECO:0000313" key="2">
    <source>
        <dbReference type="Proteomes" id="UP000095287"/>
    </source>
</evidence>
<feature type="transmembrane region" description="Helical" evidence="1">
    <location>
        <begin position="247"/>
        <end position="268"/>
    </location>
</feature>
<dbReference type="Proteomes" id="UP000095287">
    <property type="component" value="Unplaced"/>
</dbReference>
<name>A0A1I7Y5H1_9BILA</name>
<keyword evidence="1" id="KW-0812">Transmembrane</keyword>
<feature type="transmembrane region" description="Helical" evidence="1">
    <location>
        <begin position="44"/>
        <end position="67"/>
    </location>
</feature>
<proteinExistence type="predicted"/>
<dbReference type="AlphaFoldDB" id="A0A1I7Y5H1"/>
<sequence>MALITPYVFFIVSAACSTGALLLNLGFIFVYFKQKPKEKTHFAILLFAVIVHTLYDLSCALYNGYILTSLHSGTWNTTIVFWSGNVAFSFMLTIIVCNCCITIDRIVAMRSMVLYNLKYAKYCRVLCVILIATSFFMSFFYDYIGLLSTPSATPPTFNTMVYPHVLSELSLARTLCCIVNVGLTVVFVIETRSFLNRPTSQTTRNLVKKINQVVLSQIAMESLILVLPDLITQACDWFFYVNLRQVIGSYPIALCSFYTICSSVLLTHKLWKSRRPQRNQTLQISSTL</sequence>
<feature type="transmembrane region" description="Helical" evidence="1">
    <location>
        <begin position="210"/>
        <end position="227"/>
    </location>
</feature>
<feature type="transmembrane region" description="Helical" evidence="1">
    <location>
        <begin position="6"/>
        <end position="32"/>
    </location>
</feature>
<dbReference type="SUPFAM" id="SSF81321">
    <property type="entry name" value="Family A G protein-coupled receptor-like"/>
    <property type="match status" value="1"/>
</dbReference>
<evidence type="ECO:0000256" key="1">
    <source>
        <dbReference type="SAM" id="Phobius"/>
    </source>
</evidence>
<feature type="transmembrane region" description="Helical" evidence="1">
    <location>
        <begin position="79"/>
        <end position="101"/>
    </location>
</feature>
<accession>A0A1I7Y5H1</accession>
<keyword evidence="1" id="KW-0472">Membrane</keyword>
<organism evidence="2 3">
    <name type="scientific">Steinernema glaseri</name>
    <dbReference type="NCBI Taxonomy" id="37863"/>
    <lineage>
        <taxon>Eukaryota</taxon>
        <taxon>Metazoa</taxon>
        <taxon>Ecdysozoa</taxon>
        <taxon>Nematoda</taxon>
        <taxon>Chromadorea</taxon>
        <taxon>Rhabditida</taxon>
        <taxon>Tylenchina</taxon>
        <taxon>Panagrolaimomorpha</taxon>
        <taxon>Strongyloidoidea</taxon>
        <taxon>Steinernematidae</taxon>
        <taxon>Steinernema</taxon>
    </lineage>
</organism>
<reference evidence="3" key="1">
    <citation type="submission" date="2016-11" db="UniProtKB">
        <authorList>
            <consortium name="WormBaseParasite"/>
        </authorList>
    </citation>
    <scope>IDENTIFICATION</scope>
</reference>
<evidence type="ECO:0000313" key="3">
    <source>
        <dbReference type="WBParaSite" id="L893_g12816.t1"/>
    </source>
</evidence>
<dbReference type="WBParaSite" id="L893_g12816.t1">
    <property type="protein sequence ID" value="L893_g12816.t1"/>
    <property type="gene ID" value="L893_g12816"/>
</dbReference>
<feature type="transmembrane region" description="Helical" evidence="1">
    <location>
        <begin position="122"/>
        <end position="141"/>
    </location>
</feature>